<dbReference type="Proteomes" id="UP000746471">
    <property type="component" value="Unassembled WGS sequence"/>
</dbReference>
<keyword evidence="3" id="KW-1185">Reference proteome</keyword>
<reference evidence="2 3" key="1">
    <citation type="submission" date="2021-05" db="EMBL/GenBank/DDBJ databases">
        <title>Fusibacter ferrireducens sp. nov., an anaerobic, sulfur- and Fe-reducing bacterium isolated from the mangrove sediment.</title>
        <authorList>
            <person name="Qiu D."/>
        </authorList>
    </citation>
    <scope>NUCLEOTIDE SEQUENCE [LARGE SCALE GENOMIC DNA]</scope>
    <source>
        <strain evidence="2 3">DSM 12116</strain>
    </source>
</reference>
<name>A0ABS5PR36_9FIRM</name>
<gene>
    <name evidence="2" type="ORF">KHM83_07490</name>
</gene>
<accession>A0ABS5PR36</accession>
<feature type="transmembrane region" description="Helical" evidence="1">
    <location>
        <begin position="448"/>
        <end position="465"/>
    </location>
</feature>
<organism evidence="2 3">
    <name type="scientific">Fusibacter paucivorans</name>
    <dbReference type="NCBI Taxonomy" id="76009"/>
    <lineage>
        <taxon>Bacteria</taxon>
        <taxon>Bacillati</taxon>
        <taxon>Bacillota</taxon>
        <taxon>Clostridia</taxon>
        <taxon>Eubacteriales</taxon>
        <taxon>Eubacteriales Family XII. Incertae Sedis</taxon>
        <taxon>Fusibacter</taxon>
    </lineage>
</organism>
<proteinExistence type="predicted"/>
<keyword evidence="1" id="KW-0472">Membrane</keyword>
<evidence type="ECO:0000313" key="2">
    <source>
        <dbReference type="EMBL" id="MBS7526517.1"/>
    </source>
</evidence>
<keyword evidence="1" id="KW-1133">Transmembrane helix</keyword>
<evidence type="ECO:0000256" key="1">
    <source>
        <dbReference type="SAM" id="Phobius"/>
    </source>
</evidence>
<sequence length="545" mass="62992">MRFLKSWQFILSISIIIAFSFLFSVLYQDATAFPKENWSRAVAIDRIENLEDSEAYYQSYFDIETDDSFIYIGQIVNDIFKLAVYNAQFDLINHYTYALSLNDEKVEQMSLVRSDSGFDLFIVLNKTLIRKSFNQDLKTMTSDDIIASNIEQIVLKKQYAVYQIGDDFYNTNSLKQSFMFKRDDVEGFDFDINPESQKLYLSLMTYHNGKYYANAGIYDYASDQMVLNELKALKSPSATVPLEIESYYADANLYTIFSLKNTKYGQNLNNFLMLSGDTLQITADSEFSNNSYSPKFQFNSFNHQTVLTFNDLSFIGKTDVGSQAKSFNNILISPTFDMITTPLTNSQYYAPNKILVNFNAYQYLISNEYANGVNTLYVNSNQPDLMIKSRHFSSDQFLSILFNSLTYIPASLMALFAPLILLVFPVVIIILPIAIFKMSWAEKNQKKMLWIAIGVYLLSKVYYFYSNHSDFIIANMGLGAEPYHIANAFNLILFGIFTSLISLGCLNYYTQRKINPYFINQFAFFYAMELIQILFYFVIYTVMYL</sequence>
<feature type="transmembrane region" description="Helical" evidence="1">
    <location>
        <begin position="412"/>
        <end position="436"/>
    </location>
</feature>
<feature type="transmembrane region" description="Helical" evidence="1">
    <location>
        <begin position="7"/>
        <end position="27"/>
    </location>
</feature>
<dbReference type="EMBL" id="JAHBCL010000011">
    <property type="protein sequence ID" value="MBS7526517.1"/>
    <property type="molecule type" value="Genomic_DNA"/>
</dbReference>
<dbReference type="RefSeq" id="WP_213236380.1">
    <property type="nucleotide sequence ID" value="NZ_JAHBCL010000011.1"/>
</dbReference>
<keyword evidence="1" id="KW-0812">Transmembrane</keyword>
<protein>
    <submittedName>
        <fullName evidence="2">Uncharacterized protein</fullName>
    </submittedName>
</protein>
<evidence type="ECO:0000313" key="3">
    <source>
        <dbReference type="Proteomes" id="UP000746471"/>
    </source>
</evidence>
<feature type="transmembrane region" description="Helical" evidence="1">
    <location>
        <begin position="522"/>
        <end position="543"/>
    </location>
</feature>
<feature type="transmembrane region" description="Helical" evidence="1">
    <location>
        <begin position="485"/>
        <end position="510"/>
    </location>
</feature>
<comment type="caution">
    <text evidence="2">The sequence shown here is derived from an EMBL/GenBank/DDBJ whole genome shotgun (WGS) entry which is preliminary data.</text>
</comment>